<dbReference type="InterPro" id="IPR051448">
    <property type="entry name" value="CdaR-like_regulators"/>
</dbReference>
<feature type="domain" description="CdaR GGDEF-like" evidence="4">
    <location>
        <begin position="169"/>
        <end position="280"/>
    </location>
</feature>
<feature type="domain" description="PucR C-terminal helix-turn-helix" evidence="2">
    <location>
        <begin position="330"/>
        <end position="388"/>
    </location>
</feature>
<dbReference type="AlphaFoldDB" id="A0A1I4DE98"/>
<dbReference type="Pfam" id="PF17853">
    <property type="entry name" value="GGDEF_2"/>
    <property type="match status" value="1"/>
</dbReference>
<evidence type="ECO:0000313" key="5">
    <source>
        <dbReference type="EMBL" id="SFK91343.1"/>
    </source>
</evidence>
<dbReference type="EMBL" id="FORP01000045">
    <property type="protein sequence ID" value="SFK91343.1"/>
    <property type="molecule type" value="Genomic_DNA"/>
</dbReference>
<dbReference type="Pfam" id="PF14361">
    <property type="entry name" value="RsbRD_N"/>
    <property type="match status" value="1"/>
</dbReference>
<sequence>MRYTGAEPAVARLAAAARARLPELTRDTFARIVAEMPVYGQARFVSHEDLRASCAANLEFLLRALGEPGTPDLSQAAATGRERAHQGAPLPELLRAFRIGFTEVWQRFVDVAVSEEDTAGLAAATRALWALIDEYTETLTEAYRETLAEITRTRHERRLALVEALFTGGTATDGTLWDIARMLDLSLDGTYVVVAAETPGLGEEPLPGIENLLRERCYASAWRLTPDLQVGVVSLRAADGVEKVLVLLEEMATGRVGVSPVFTGLGNTARALHLARVALQSLVPGTTGTVQFTESPLAGLVASDPEASAQLAHQVLRPVLRLPAEERTVLLTTLRAWFDCRGSTKSTAERVYCHPNTVRHRLKRITDELGRSLTDPADVAELGTALRALTMFPDAAHLPPVP</sequence>
<dbReference type="STRING" id="115433.SAMN05421835_1457"/>
<protein>
    <submittedName>
        <fullName evidence="5">PucR C-terminal helix-turn-helix domain-containing protein</fullName>
    </submittedName>
</protein>
<dbReference type="PANTHER" id="PTHR33744:SF1">
    <property type="entry name" value="DNA-BINDING TRANSCRIPTIONAL ACTIVATOR ADER"/>
    <property type="match status" value="1"/>
</dbReference>
<organism evidence="5 6">
    <name type="scientific">Amycolatopsis sacchari</name>
    <dbReference type="NCBI Taxonomy" id="115433"/>
    <lineage>
        <taxon>Bacteria</taxon>
        <taxon>Bacillati</taxon>
        <taxon>Actinomycetota</taxon>
        <taxon>Actinomycetes</taxon>
        <taxon>Pseudonocardiales</taxon>
        <taxon>Pseudonocardiaceae</taxon>
        <taxon>Amycolatopsis</taxon>
    </lineage>
</organism>
<dbReference type="PANTHER" id="PTHR33744">
    <property type="entry name" value="CARBOHYDRATE DIACID REGULATOR"/>
    <property type="match status" value="1"/>
</dbReference>
<evidence type="ECO:0000259" key="4">
    <source>
        <dbReference type="Pfam" id="PF17853"/>
    </source>
</evidence>
<dbReference type="Gene3D" id="1.10.10.2840">
    <property type="entry name" value="PucR C-terminal helix-turn-helix domain"/>
    <property type="match status" value="1"/>
</dbReference>
<reference evidence="5 6" key="1">
    <citation type="submission" date="2016-10" db="EMBL/GenBank/DDBJ databases">
        <authorList>
            <person name="de Groot N.N."/>
        </authorList>
    </citation>
    <scope>NUCLEOTIDE SEQUENCE [LARGE SCALE GENOMIC DNA]</scope>
    <source>
        <strain evidence="5 6">DSM 44468</strain>
    </source>
</reference>
<dbReference type="InterPro" id="IPR025751">
    <property type="entry name" value="RsbRD_N_dom"/>
</dbReference>
<accession>A0A1I4DE98</accession>
<dbReference type="InterPro" id="IPR041522">
    <property type="entry name" value="CdaR_GGDEF"/>
</dbReference>
<comment type="similarity">
    <text evidence="1">Belongs to the CdaR family.</text>
</comment>
<dbReference type="Proteomes" id="UP000199025">
    <property type="component" value="Unassembled WGS sequence"/>
</dbReference>
<dbReference type="RefSeq" id="WP_091517026.1">
    <property type="nucleotide sequence ID" value="NZ_CBDQZW010000006.1"/>
</dbReference>
<dbReference type="Pfam" id="PF13556">
    <property type="entry name" value="HTH_30"/>
    <property type="match status" value="1"/>
</dbReference>
<evidence type="ECO:0000259" key="3">
    <source>
        <dbReference type="Pfam" id="PF14361"/>
    </source>
</evidence>
<evidence type="ECO:0000259" key="2">
    <source>
        <dbReference type="Pfam" id="PF13556"/>
    </source>
</evidence>
<proteinExistence type="inferred from homology"/>
<name>A0A1I4DE98_9PSEU</name>
<evidence type="ECO:0000313" key="6">
    <source>
        <dbReference type="Proteomes" id="UP000199025"/>
    </source>
</evidence>
<dbReference type="InterPro" id="IPR025736">
    <property type="entry name" value="PucR_C-HTH_dom"/>
</dbReference>
<dbReference type="InterPro" id="IPR042070">
    <property type="entry name" value="PucR_C-HTH_sf"/>
</dbReference>
<dbReference type="OrthoDB" id="33973at2"/>
<evidence type="ECO:0000256" key="1">
    <source>
        <dbReference type="ARBA" id="ARBA00006754"/>
    </source>
</evidence>
<gene>
    <name evidence="5" type="ORF">SAMN05421835_1457</name>
</gene>
<feature type="domain" description="RsbT co-antagonist protein RsbRD N-terminal" evidence="3">
    <location>
        <begin position="22"/>
        <end position="158"/>
    </location>
</feature>
<keyword evidence="6" id="KW-1185">Reference proteome</keyword>